<comment type="caution">
    <text evidence="1">The sequence shown here is derived from an EMBL/GenBank/DDBJ whole genome shotgun (WGS) entry which is preliminary data.</text>
</comment>
<reference evidence="1" key="1">
    <citation type="submission" date="2019-07" db="EMBL/GenBank/DDBJ databases">
        <title>Hyphodiscus hymeniophilus genome sequencing and assembly.</title>
        <authorList>
            <person name="Kramer G."/>
            <person name="Nodwell J."/>
        </authorList>
    </citation>
    <scope>NUCLEOTIDE SEQUENCE</scope>
    <source>
        <strain evidence="1">ATCC 34498</strain>
    </source>
</reference>
<gene>
    <name evidence="1" type="ORF">D0Z07_3420</name>
</gene>
<evidence type="ECO:0000313" key="2">
    <source>
        <dbReference type="Proteomes" id="UP000785200"/>
    </source>
</evidence>
<proteinExistence type="predicted"/>
<dbReference type="Proteomes" id="UP000785200">
    <property type="component" value="Unassembled WGS sequence"/>
</dbReference>
<protein>
    <submittedName>
        <fullName evidence="1">Uncharacterized protein</fullName>
    </submittedName>
</protein>
<dbReference type="OrthoDB" id="3438963at2759"/>
<sequence length="441" mass="50023">MSSMVPNIGVKLGPVHSRKRALTRTLLGSEYEETVISVLEPPRPLQDLSGYTAERVRQGLRYADTTLRHAERKVSPAGGIALTLYKDTCVDLLDILDVEEGEIFEATPEERKAIEDSCRAFLRAAEQGIQHNMCMQLTRTKSSQELQDEILNLQRTAFYGRYGDYFAGICNNVKVAAEKGKVEGWDLLSKTYWSDTAKRLDDERPAYERYLRYGGEYPHDKIQITHAISVASHDLGLDPNDTLQIVKQYGIRNKLLHANLLPLIKKGAFADLAKRLCLDRVDLPLVFAATYEIDRKILEGILDTLISLWFKKNDMDHTNYQMWVPTPELLSKYKDLSAGSPVESEAVVNQRISKEITKKFKQNLRAGLKEDEMIQMFAKLTGKKMPPKRVASSQLEAEHNKLADRRKKWKAILKLAHRAGTLYEAYVLDGDGETGQPRDIV</sequence>
<dbReference type="AlphaFoldDB" id="A0A9P6VMY3"/>
<keyword evidence="2" id="KW-1185">Reference proteome</keyword>
<organism evidence="1 2">
    <name type="scientific">Hyphodiscus hymeniophilus</name>
    <dbReference type="NCBI Taxonomy" id="353542"/>
    <lineage>
        <taxon>Eukaryota</taxon>
        <taxon>Fungi</taxon>
        <taxon>Dikarya</taxon>
        <taxon>Ascomycota</taxon>
        <taxon>Pezizomycotina</taxon>
        <taxon>Leotiomycetes</taxon>
        <taxon>Helotiales</taxon>
        <taxon>Hyphodiscaceae</taxon>
        <taxon>Hyphodiscus</taxon>
    </lineage>
</organism>
<accession>A0A9P6VMY3</accession>
<evidence type="ECO:0000313" key="1">
    <source>
        <dbReference type="EMBL" id="KAG0650530.1"/>
    </source>
</evidence>
<name>A0A9P6VMY3_9HELO</name>
<dbReference type="EMBL" id="VNKQ01000006">
    <property type="protein sequence ID" value="KAG0650530.1"/>
    <property type="molecule type" value="Genomic_DNA"/>
</dbReference>